<evidence type="ECO:0008006" key="2">
    <source>
        <dbReference type="Google" id="ProtNLM"/>
    </source>
</evidence>
<name>A0A0F9N214_9ZZZZ</name>
<organism evidence="1">
    <name type="scientific">marine sediment metagenome</name>
    <dbReference type="NCBI Taxonomy" id="412755"/>
    <lineage>
        <taxon>unclassified sequences</taxon>
        <taxon>metagenomes</taxon>
        <taxon>ecological metagenomes</taxon>
    </lineage>
</organism>
<gene>
    <name evidence="1" type="ORF">LCGC14_1315330</name>
</gene>
<comment type="caution">
    <text evidence="1">The sequence shown here is derived from an EMBL/GenBank/DDBJ whole genome shotgun (WGS) entry which is preliminary data.</text>
</comment>
<proteinExistence type="predicted"/>
<sequence>MGGMSPDMIKQLRAVQKENAQLKRLVADQALDISILKVAAEGNF</sequence>
<accession>A0A0F9N214</accession>
<protein>
    <recommendedName>
        <fullName evidence="2">Transposase</fullName>
    </recommendedName>
</protein>
<dbReference type="AlphaFoldDB" id="A0A0F9N214"/>
<evidence type="ECO:0000313" key="1">
    <source>
        <dbReference type="EMBL" id="KKM82855.1"/>
    </source>
</evidence>
<reference evidence="1" key="1">
    <citation type="journal article" date="2015" name="Nature">
        <title>Complex archaea that bridge the gap between prokaryotes and eukaryotes.</title>
        <authorList>
            <person name="Spang A."/>
            <person name="Saw J.H."/>
            <person name="Jorgensen S.L."/>
            <person name="Zaremba-Niedzwiedzka K."/>
            <person name="Martijn J."/>
            <person name="Lind A.E."/>
            <person name="van Eijk R."/>
            <person name="Schleper C."/>
            <person name="Guy L."/>
            <person name="Ettema T.J."/>
        </authorList>
    </citation>
    <scope>NUCLEOTIDE SEQUENCE</scope>
</reference>
<dbReference type="EMBL" id="LAZR01007799">
    <property type="protein sequence ID" value="KKM82855.1"/>
    <property type="molecule type" value="Genomic_DNA"/>
</dbReference>